<dbReference type="GO" id="GO:0006364">
    <property type="term" value="P:rRNA processing"/>
    <property type="evidence" value="ECO:0007669"/>
    <property type="project" value="UniProtKB-UniRule"/>
</dbReference>
<dbReference type="KEGG" id="bsen:DP114_12775"/>
<dbReference type="InterPro" id="IPR023091">
    <property type="entry name" value="MetalPrtase_cat_dom_sf_prd"/>
</dbReference>
<dbReference type="GO" id="GO:0008270">
    <property type="term" value="F:zinc ion binding"/>
    <property type="evidence" value="ECO:0007669"/>
    <property type="project" value="UniProtKB-UniRule"/>
</dbReference>
<dbReference type="InterPro" id="IPR020549">
    <property type="entry name" value="YbeY_CS"/>
</dbReference>
<keyword evidence="5 9" id="KW-0479">Metal-binding</keyword>
<feature type="binding site" evidence="9">
    <location>
        <position position="138"/>
    </location>
    <ligand>
        <name>Zn(2+)</name>
        <dbReference type="ChEBI" id="CHEBI:29105"/>
        <note>catalytic</note>
    </ligand>
</feature>
<keyword evidence="4 9" id="KW-0540">Nuclease</keyword>
<keyword evidence="8 9" id="KW-0862">Zinc</keyword>
<reference evidence="10 11" key="1">
    <citation type="submission" date="2018-06" db="EMBL/GenBank/DDBJ databases">
        <title>Comparative genomics of Brasilonema spp. strains.</title>
        <authorList>
            <person name="Alvarenga D.O."/>
            <person name="Fiore M.F."/>
            <person name="Varani A.M."/>
        </authorList>
    </citation>
    <scope>NUCLEOTIDE SEQUENCE [LARGE SCALE GENOMIC DNA]</scope>
    <source>
        <strain evidence="10 11">CENA114</strain>
    </source>
</reference>
<proteinExistence type="inferred from homology"/>
<comment type="function">
    <text evidence="9">Single strand-specific metallo-endoribonuclease involved in late-stage 70S ribosome quality control and in maturation of the 3' terminus of the 16S rRNA.</text>
</comment>
<protein>
    <recommendedName>
        <fullName evidence="9">Endoribonuclease YbeY</fullName>
        <ecNumber evidence="9">3.1.-.-</ecNumber>
    </recommendedName>
</protein>
<evidence type="ECO:0000256" key="8">
    <source>
        <dbReference type="ARBA" id="ARBA00022833"/>
    </source>
</evidence>
<evidence type="ECO:0000256" key="9">
    <source>
        <dbReference type="HAMAP-Rule" id="MF_00009"/>
    </source>
</evidence>
<dbReference type="AlphaFoldDB" id="A0A856MET5"/>
<dbReference type="PANTHER" id="PTHR46986">
    <property type="entry name" value="ENDORIBONUCLEASE YBEY, CHLOROPLASTIC"/>
    <property type="match status" value="1"/>
</dbReference>
<sequence>MQVEVYVQDYYHESSAPEALQSGEKDAHITVETWEDWFECWLEILQPSISPAHTYEVGLRLTDNSEILTLNQQYRHQNKPTDVLSFAALEVDAPDVTEIDAEEPLYLGDIVISVETAQQQAQQQEHPLPTELAWLAAHGLLHLLGWDHPDDESLSQMLKQQVILLKAIGIDTDFE</sequence>
<evidence type="ECO:0000256" key="7">
    <source>
        <dbReference type="ARBA" id="ARBA00022801"/>
    </source>
</evidence>
<dbReference type="SUPFAM" id="SSF55486">
    <property type="entry name" value="Metalloproteases ('zincins'), catalytic domain"/>
    <property type="match status" value="1"/>
</dbReference>
<dbReference type="Gene3D" id="3.40.390.30">
    <property type="entry name" value="Metalloproteases ('zincins'), catalytic domain"/>
    <property type="match status" value="1"/>
</dbReference>
<keyword evidence="11" id="KW-1185">Reference proteome</keyword>
<dbReference type="GO" id="GO:0005737">
    <property type="term" value="C:cytoplasm"/>
    <property type="evidence" value="ECO:0007669"/>
    <property type="project" value="UniProtKB-SubCell"/>
</dbReference>
<evidence type="ECO:0000256" key="6">
    <source>
        <dbReference type="ARBA" id="ARBA00022759"/>
    </source>
</evidence>
<dbReference type="InterPro" id="IPR002036">
    <property type="entry name" value="YbeY"/>
</dbReference>
<feature type="binding site" evidence="9">
    <location>
        <position position="142"/>
    </location>
    <ligand>
        <name>Zn(2+)</name>
        <dbReference type="ChEBI" id="CHEBI:29105"/>
        <note>catalytic</note>
    </ligand>
</feature>
<dbReference type="PROSITE" id="PS01306">
    <property type="entry name" value="UPF0054"/>
    <property type="match status" value="1"/>
</dbReference>
<dbReference type="PANTHER" id="PTHR46986:SF1">
    <property type="entry name" value="ENDORIBONUCLEASE YBEY, CHLOROPLASTIC"/>
    <property type="match status" value="1"/>
</dbReference>
<dbReference type="HAMAP" id="MF_00009">
    <property type="entry name" value="Endoribonucl_YbeY"/>
    <property type="match status" value="1"/>
</dbReference>
<evidence type="ECO:0000256" key="3">
    <source>
        <dbReference type="ARBA" id="ARBA00022552"/>
    </source>
</evidence>
<comment type="subcellular location">
    <subcellularLocation>
        <location evidence="9">Cytoplasm</location>
    </subcellularLocation>
</comment>
<name>A0A856MET5_9CYAN</name>
<evidence type="ECO:0000256" key="2">
    <source>
        <dbReference type="ARBA" id="ARBA00022517"/>
    </source>
</evidence>
<keyword evidence="9" id="KW-0963">Cytoplasm</keyword>
<accession>A0A856MET5</accession>
<dbReference type="GO" id="GO:0004222">
    <property type="term" value="F:metalloendopeptidase activity"/>
    <property type="evidence" value="ECO:0007669"/>
    <property type="project" value="InterPro"/>
</dbReference>
<keyword evidence="2 9" id="KW-0690">Ribosome biogenesis</keyword>
<organism evidence="10 11">
    <name type="scientific">Brasilonema sennae CENA114</name>
    <dbReference type="NCBI Taxonomy" id="415709"/>
    <lineage>
        <taxon>Bacteria</taxon>
        <taxon>Bacillati</taxon>
        <taxon>Cyanobacteriota</taxon>
        <taxon>Cyanophyceae</taxon>
        <taxon>Nostocales</taxon>
        <taxon>Scytonemataceae</taxon>
        <taxon>Brasilonema</taxon>
        <taxon>Bromeliae group (in: Brasilonema)</taxon>
    </lineage>
</organism>
<evidence type="ECO:0000256" key="5">
    <source>
        <dbReference type="ARBA" id="ARBA00022723"/>
    </source>
</evidence>
<dbReference type="RefSeq" id="WP_171976244.1">
    <property type="nucleotide sequence ID" value="NZ_CAWOXK010000001.1"/>
</dbReference>
<dbReference type="GO" id="GO:0004521">
    <property type="term" value="F:RNA endonuclease activity"/>
    <property type="evidence" value="ECO:0007669"/>
    <property type="project" value="UniProtKB-UniRule"/>
</dbReference>
<feature type="binding site" evidence="9">
    <location>
        <position position="148"/>
    </location>
    <ligand>
        <name>Zn(2+)</name>
        <dbReference type="ChEBI" id="CHEBI:29105"/>
        <note>catalytic</note>
    </ligand>
</feature>
<evidence type="ECO:0000256" key="1">
    <source>
        <dbReference type="ARBA" id="ARBA00010875"/>
    </source>
</evidence>
<keyword evidence="3 9" id="KW-0698">rRNA processing</keyword>
<keyword evidence="6 9" id="KW-0255">Endonuclease</keyword>
<dbReference type="EMBL" id="CP030118">
    <property type="protein sequence ID" value="QDL08649.1"/>
    <property type="molecule type" value="Genomic_DNA"/>
</dbReference>
<dbReference type="Proteomes" id="UP000503129">
    <property type="component" value="Chromosome"/>
</dbReference>
<dbReference type="NCBIfam" id="TIGR00043">
    <property type="entry name" value="rRNA maturation RNase YbeY"/>
    <property type="match status" value="1"/>
</dbReference>
<evidence type="ECO:0000256" key="4">
    <source>
        <dbReference type="ARBA" id="ARBA00022722"/>
    </source>
</evidence>
<evidence type="ECO:0000313" key="11">
    <source>
        <dbReference type="Proteomes" id="UP000503129"/>
    </source>
</evidence>
<dbReference type="Pfam" id="PF02130">
    <property type="entry name" value="YbeY"/>
    <property type="match status" value="1"/>
</dbReference>
<comment type="similarity">
    <text evidence="1 9">Belongs to the endoribonuclease YbeY family.</text>
</comment>
<comment type="cofactor">
    <cofactor evidence="9">
        <name>Zn(2+)</name>
        <dbReference type="ChEBI" id="CHEBI:29105"/>
    </cofactor>
    <text evidence="9">Binds 1 zinc ion.</text>
</comment>
<dbReference type="EC" id="3.1.-.-" evidence="9"/>
<keyword evidence="7 9" id="KW-0378">Hydrolase</keyword>
<gene>
    <name evidence="9" type="primary">ybeY</name>
    <name evidence="10" type="ORF">DP114_12775</name>
</gene>
<evidence type="ECO:0000313" key="10">
    <source>
        <dbReference type="EMBL" id="QDL08649.1"/>
    </source>
</evidence>